<evidence type="ECO:0000256" key="6">
    <source>
        <dbReference type="SAM" id="MobiDB-lite"/>
    </source>
</evidence>
<evidence type="ECO:0000256" key="3">
    <source>
        <dbReference type="ARBA" id="ARBA00022989"/>
    </source>
</evidence>
<protein>
    <submittedName>
        <fullName evidence="8">Uncharacterized protein</fullName>
    </submittedName>
</protein>
<organism evidence="8 9">
    <name type="scientific">Zingiber officinale</name>
    <name type="common">Ginger</name>
    <name type="synonym">Amomum zingiber</name>
    <dbReference type="NCBI Taxonomy" id="94328"/>
    <lineage>
        <taxon>Eukaryota</taxon>
        <taxon>Viridiplantae</taxon>
        <taxon>Streptophyta</taxon>
        <taxon>Embryophyta</taxon>
        <taxon>Tracheophyta</taxon>
        <taxon>Spermatophyta</taxon>
        <taxon>Magnoliopsida</taxon>
        <taxon>Liliopsida</taxon>
        <taxon>Zingiberales</taxon>
        <taxon>Zingiberaceae</taxon>
        <taxon>Zingiber</taxon>
    </lineage>
</organism>
<dbReference type="InterPro" id="IPR008511">
    <property type="entry name" value="ROH1-like"/>
</dbReference>
<dbReference type="Proteomes" id="UP000734854">
    <property type="component" value="Unassembled WGS sequence"/>
</dbReference>
<evidence type="ECO:0000313" key="9">
    <source>
        <dbReference type="Proteomes" id="UP000734854"/>
    </source>
</evidence>
<name>A0A8J5IGQ2_ZINOF</name>
<comment type="subcellular location">
    <subcellularLocation>
        <location evidence="1">Membrane</location>
        <topology evidence="1">Single-pass membrane protein</topology>
    </subcellularLocation>
</comment>
<dbReference type="PANTHER" id="PTHR31509">
    <property type="entry name" value="BPS1-LIKE PROTEIN"/>
    <property type="match status" value="1"/>
</dbReference>
<evidence type="ECO:0000256" key="4">
    <source>
        <dbReference type="ARBA" id="ARBA00023136"/>
    </source>
</evidence>
<feature type="transmembrane region" description="Helical" evidence="7">
    <location>
        <begin position="259"/>
        <end position="281"/>
    </location>
</feature>
<sequence length="409" mass="45664">MPAMDCQDSAPFASFGRSILSLRREQVHSVDGGGHRDSLVGSYDVEIEAFQKRVAGVFLDLASSFGDELLSLPWLRKLLDGFLVCQEEFRGILFGCRDGRQAHLSRPPLDRFLSDFFERSVKALDVCNAIREGVDKMRQWRQHLEIAISALRGSGGGRPLGEGQIRRACKALNDLTILLLDEKESPCILNLRNRSFGRGGKETRQHRRVGSAGSASSSGHHRSLSWSVSRSWSAARQLQTIGNNLNVPRGNEVAATNGLAVPVFAMSSVLFFVMWTLVAAIPCQDRGLQTHFSLPKNLPWAASITALHEKIFEESKKKDRKNSCGLLKEILQMEKCSRQLVELLDPVEFPLTEEKETQLQQGVEGLLEVCNALKEGLDPLERQVRDIFLRIVSSRTEGLDCLSKYHHSE</sequence>
<evidence type="ECO:0000313" key="8">
    <source>
        <dbReference type="EMBL" id="KAG6534975.1"/>
    </source>
</evidence>
<evidence type="ECO:0000256" key="7">
    <source>
        <dbReference type="SAM" id="Phobius"/>
    </source>
</evidence>
<keyword evidence="3 7" id="KW-1133">Transmembrane helix</keyword>
<dbReference type="OrthoDB" id="1878996at2759"/>
<comment type="similarity">
    <text evidence="5">Belongs to the ROH1 family.</text>
</comment>
<feature type="compositionally biased region" description="Low complexity" evidence="6">
    <location>
        <begin position="210"/>
        <end position="222"/>
    </location>
</feature>
<dbReference type="AlphaFoldDB" id="A0A8J5IGQ2"/>
<evidence type="ECO:0000256" key="1">
    <source>
        <dbReference type="ARBA" id="ARBA00004167"/>
    </source>
</evidence>
<dbReference type="EMBL" id="JACMSC010000002">
    <property type="protein sequence ID" value="KAG6534975.1"/>
    <property type="molecule type" value="Genomic_DNA"/>
</dbReference>
<dbReference type="GO" id="GO:0016020">
    <property type="term" value="C:membrane"/>
    <property type="evidence" value="ECO:0007669"/>
    <property type="project" value="UniProtKB-SubCell"/>
</dbReference>
<proteinExistence type="inferred from homology"/>
<keyword evidence="4 7" id="KW-0472">Membrane</keyword>
<keyword evidence="9" id="KW-1185">Reference proteome</keyword>
<reference evidence="8 9" key="1">
    <citation type="submission" date="2020-08" db="EMBL/GenBank/DDBJ databases">
        <title>Plant Genome Project.</title>
        <authorList>
            <person name="Zhang R.-G."/>
        </authorList>
    </citation>
    <scope>NUCLEOTIDE SEQUENCE [LARGE SCALE GENOMIC DNA]</scope>
    <source>
        <tissue evidence="8">Rhizome</tissue>
    </source>
</reference>
<dbReference type="Pfam" id="PF05633">
    <property type="entry name" value="ROH1-like"/>
    <property type="match status" value="1"/>
</dbReference>
<evidence type="ECO:0000256" key="2">
    <source>
        <dbReference type="ARBA" id="ARBA00022692"/>
    </source>
</evidence>
<feature type="region of interest" description="Disordered" evidence="6">
    <location>
        <begin position="199"/>
        <end position="222"/>
    </location>
</feature>
<evidence type="ECO:0000256" key="5">
    <source>
        <dbReference type="ARBA" id="ARBA00035114"/>
    </source>
</evidence>
<accession>A0A8J5IGQ2</accession>
<keyword evidence="2 7" id="KW-0812">Transmembrane</keyword>
<comment type="caution">
    <text evidence="8">The sequence shown here is derived from an EMBL/GenBank/DDBJ whole genome shotgun (WGS) entry which is preliminary data.</text>
</comment>
<gene>
    <name evidence="8" type="ORF">ZIOFF_008889</name>
</gene>